<keyword evidence="2" id="KW-0963">Cytoplasm</keyword>
<dbReference type="PATRIC" id="fig|1423754.3.peg.1713"/>
<dbReference type="InterPro" id="IPR014014">
    <property type="entry name" value="RNA_helicase_DEAD_Q_motif"/>
</dbReference>
<organism evidence="17 18">
    <name type="scientific">Lactobacillus hamsteri DSM 5661 = JCM 6256</name>
    <dbReference type="NCBI Taxonomy" id="1423754"/>
    <lineage>
        <taxon>Bacteria</taxon>
        <taxon>Bacillati</taxon>
        <taxon>Bacillota</taxon>
        <taxon>Bacilli</taxon>
        <taxon>Lactobacillales</taxon>
        <taxon>Lactobacillaceae</taxon>
        <taxon>Lactobacillus</taxon>
    </lineage>
</organism>
<dbReference type="FunFam" id="3.40.50.300:FF:000108">
    <property type="entry name" value="ATP-dependent RNA helicase RhlE"/>
    <property type="match status" value="1"/>
</dbReference>
<reference evidence="17 18" key="1">
    <citation type="journal article" date="2015" name="Genome Announc.">
        <title>Expanding the biotechnology potential of lactobacilli through comparative genomics of 213 strains and associated genera.</title>
        <authorList>
            <person name="Sun Z."/>
            <person name="Harris H.M."/>
            <person name="McCann A."/>
            <person name="Guo C."/>
            <person name="Argimon S."/>
            <person name="Zhang W."/>
            <person name="Yang X."/>
            <person name="Jeffery I.B."/>
            <person name="Cooney J.C."/>
            <person name="Kagawa T.F."/>
            <person name="Liu W."/>
            <person name="Song Y."/>
            <person name="Salvetti E."/>
            <person name="Wrobel A."/>
            <person name="Rasinkangas P."/>
            <person name="Parkhill J."/>
            <person name="Rea M.C."/>
            <person name="O'Sullivan O."/>
            <person name="Ritari J."/>
            <person name="Douillard F.P."/>
            <person name="Paul Ross R."/>
            <person name="Yang R."/>
            <person name="Briner A.E."/>
            <person name="Felis G.E."/>
            <person name="de Vos W.M."/>
            <person name="Barrangou R."/>
            <person name="Klaenhammer T.R."/>
            <person name="Caufield P.W."/>
            <person name="Cui Y."/>
            <person name="Zhang H."/>
            <person name="O'Toole P.W."/>
        </authorList>
    </citation>
    <scope>NUCLEOTIDE SEQUENCE [LARGE SCALE GENOMIC DNA]</scope>
    <source>
        <strain evidence="17 18">DSM 5661</strain>
    </source>
</reference>
<keyword evidence="12" id="KW-0175">Coiled coil</keyword>
<comment type="similarity">
    <text evidence="7 11">Belongs to the DEAD box helicase family.</text>
</comment>
<evidence type="ECO:0000256" key="12">
    <source>
        <dbReference type="SAM" id="Coils"/>
    </source>
</evidence>
<dbReference type="AlphaFoldDB" id="A0A0R1YFP3"/>
<dbReference type="InterPro" id="IPR011545">
    <property type="entry name" value="DEAD/DEAH_box_helicase_dom"/>
</dbReference>
<evidence type="ECO:0000256" key="9">
    <source>
        <dbReference type="ARBA" id="ARBA00067932"/>
    </source>
</evidence>
<dbReference type="Pfam" id="PF00271">
    <property type="entry name" value="Helicase_C"/>
    <property type="match status" value="1"/>
</dbReference>
<dbReference type="PROSITE" id="PS51194">
    <property type="entry name" value="HELICASE_CTER"/>
    <property type="match status" value="1"/>
</dbReference>
<comment type="caution">
    <text evidence="17">The sequence shown here is derived from an EMBL/GenBank/DDBJ whole genome shotgun (WGS) entry which is preliminary data.</text>
</comment>
<dbReference type="InterPro" id="IPR001650">
    <property type="entry name" value="Helicase_C-like"/>
</dbReference>
<dbReference type="Pfam" id="PF00270">
    <property type="entry name" value="DEAD"/>
    <property type="match status" value="1"/>
</dbReference>
<keyword evidence="4 11" id="KW-0378">Hydrolase</keyword>
<sequence>MKFSELGLNDALLKAIKRSGFEEATPIQAETIPLALEGKDVIGQAQTGTGKTAAFGLPILQNLDKKEKAIQAVIIEPTRELAIQTQEELFRLGRDEKARVQVVYGGADIGRQIKSLKHHVPAILVGTPGRLLDHLKRKTIDLENVNTVVLDEADEMLDMGFIQDIESILSYAKNRNQVLLFSATMPKPILHIGEKFMHNPEIVKIKAKELTADLIEQYFVRAKESEKFDIMCRLIDVQGPDLALVFGRTKRRVDELTRGLQARGYNAAGIHGDLSQARRMSVLKRFRAGKLDILVATDVAARGLDISGVTHVYNYDIPQDPDSYVHRIGRTGRAGKNGISVTFVTPNEIGYMRTIEQLTKKKMTPLRPPTDDQALRGQLKQAESQIEDLLKADLSKYEDEANELLENYSALDLVAAFLKNLSKDSTDVKVKITPEKPLPYKGNGRHHGRGGRGHGRRRGNYNNHRRGNDNHRHGGNHGRRNRGEKRGSNHDFVIKKKD</sequence>
<dbReference type="Gene3D" id="3.40.50.300">
    <property type="entry name" value="P-loop containing nucleotide triphosphate hydrolases"/>
    <property type="match status" value="2"/>
</dbReference>
<evidence type="ECO:0000313" key="17">
    <source>
        <dbReference type="EMBL" id="KRM41023.1"/>
    </source>
</evidence>
<dbReference type="EMBL" id="AZGI01000005">
    <property type="protein sequence ID" value="KRM41023.1"/>
    <property type="molecule type" value="Genomic_DNA"/>
</dbReference>
<dbReference type="SMART" id="SM00487">
    <property type="entry name" value="DEXDc"/>
    <property type="match status" value="1"/>
</dbReference>
<evidence type="ECO:0000259" key="16">
    <source>
        <dbReference type="PROSITE" id="PS51195"/>
    </source>
</evidence>
<dbReference type="STRING" id="1423754.FC39_GL001667"/>
<dbReference type="eggNOG" id="COG0513">
    <property type="taxonomic scope" value="Bacteria"/>
</dbReference>
<dbReference type="PROSITE" id="PS51195">
    <property type="entry name" value="Q_MOTIF"/>
    <property type="match status" value="1"/>
</dbReference>
<feature type="short sequence motif" description="Q motif" evidence="10">
    <location>
        <begin position="1"/>
        <end position="29"/>
    </location>
</feature>
<dbReference type="InterPro" id="IPR044742">
    <property type="entry name" value="DEAD/DEAH_RhlB"/>
</dbReference>
<dbReference type="InterPro" id="IPR027417">
    <property type="entry name" value="P-loop_NTPase"/>
</dbReference>
<keyword evidence="6 11" id="KW-0067">ATP-binding</keyword>
<feature type="compositionally biased region" description="Basic residues" evidence="13">
    <location>
        <begin position="473"/>
        <end position="483"/>
    </location>
</feature>
<dbReference type="GO" id="GO:0003724">
    <property type="term" value="F:RNA helicase activity"/>
    <property type="evidence" value="ECO:0007669"/>
    <property type="project" value="UniProtKB-EC"/>
</dbReference>
<proteinExistence type="inferred from homology"/>
<dbReference type="SUPFAM" id="SSF52540">
    <property type="entry name" value="P-loop containing nucleoside triphosphate hydrolases"/>
    <property type="match status" value="1"/>
</dbReference>
<keyword evidence="5 11" id="KW-0347">Helicase</keyword>
<keyword evidence="3 11" id="KW-0547">Nucleotide-binding</keyword>
<keyword evidence="18" id="KW-1185">Reference proteome</keyword>
<gene>
    <name evidence="17" type="ORF">FC39_GL001667</name>
</gene>
<dbReference type="PANTHER" id="PTHR47963">
    <property type="entry name" value="DEAD-BOX ATP-DEPENDENT RNA HELICASE 47, MITOCHONDRIAL"/>
    <property type="match status" value="1"/>
</dbReference>
<dbReference type="InterPro" id="IPR050547">
    <property type="entry name" value="DEAD_box_RNA_helicases"/>
</dbReference>
<dbReference type="OrthoDB" id="9805696at2"/>
<dbReference type="PANTHER" id="PTHR47963:SF5">
    <property type="entry name" value="DEAD-BOX ATP-DEPENDENT RNA HELICASE CSHA"/>
    <property type="match status" value="1"/>
</dbReference>
<feature type="compositionally biased region" description="Basic residues" evidence="13">
    <location>
        <begin position="443"/>
        <end position="465"/>
    </location>
</feature>
<feature type="domain" description="DEAD-box RNA helicase Q" evidence="16">
    <location>
        <begin position="1"/>
        <end position="29"/>
    </location>
</feature>
<evidence type="ECO:0000256" key="4">
    <source>
        <dbReference type="ARBA" id="ARBA00022801"/>
    </source>
</evidence>
<feature type="domain" description="Helicase ATP-binding" evidence="14">
    <location>
        <begin position="32"/>
        <end position="203"/>
    </location>
</feature>
<comment type="catalytic activity">
    <reaction evidence="8">
        <text>ATP + H2O = ADP + phosphate + H(+)</text>
        <dbReference type="Rhea" id="RHEA:13065"/>
        <dbReference type="ChEBI" id="CHEBI:15377"/>
        <dbReference type="ChEBI" id="CHEBI:15378"/>
        <dbReference type="ChEBI" id="CHEBI:30616"/>
        <dbReference type="ChEBI" id="CHEBI:43474"/>
        <dbReference type="ChEBI" id="CHEBI:456216"/>
        <dbReference type="EC" id="3.6.4.13"/>
    </reaction>
</comment>
<evidence type="ECO:0000259" key="15">
    <source>
        <dbReference type="PROSITE" id="PS51194"/>
    </source>
</evidence>
<evidence type="ECO:0000256" key="3">
    <source>
        <dbReference type="ARBA" id="ARBA00022741"/>
    </source>
</evidence>
<accession>A0A0R1YFP3</accession>
<dbReference type="GO" id="GO:0033592">
    <property type="term" value="F:RNA strand annealing activity"/>
    <property type="evidence" value="ECO:0007669"/>
    <property type="project" value="TreeGrafter"/>
</dbReference>
<dbReference type="EC" id="3.6.4.13" evidence="1"/>
<dbReference type="GO" id="GO:0005840">
    <property type="term" value="C:ribosome"/>
    <property type="evidence" value="ECO:0007669"/>
    <property type="project" value="TreeGrafter"/>
</dbReference>
<dbReference type="GO" id="GO:0005829">
    <property type="term" value="C:cytosol"/>
    <property type="evidence" value="ECO:0007669"/>
    <property type="project" value="TreeGrafter"/>
</dbReference>
<feature type="region of interest" description="Disordered" evidence="13">
    <location>
        <begin position="430"/>
        <end position="498"/>
    </location>
</feature>
<dbReference type="GO" id="GO:0009409">
    <property type="term" value="P:response to cold"/>
    <property type="evidence" value="ECO:0007669"/>
    <property type="project" value="TreeGrafter"/>
</dbReference>
<feature type="compositionally biased region" description="Basic and acidic residues" evidence="13">
    <location>
        <begin position="484"/>
        <end position="498"/>
    </location>
</feature>
<evidence type="ECO:0000256" key="5">
    <source>
        <dbReference type="ARBA" id="ARBA00022806"/>
    </source>
</evidence>
<dbReference type="InterPro" id="IPR000629">
    <property type="entry name" value="RNA-helicase_DEAD-box_CS"/>
</dbReference>
<evidence type="ECO:0000313" key="18">
    <source>
        <dbReference type="Proteomes" id="UP000051223"/>
    </source>
</evidence>
<feature type="domain" description="Helicase C-terminal" evidence="15">
    <location>
        <begin position="214"/>
        <end position="374"/>
    </location>
</feature>
<dbReference type="CDD" id="cd00268">
    <property type="entry name" value="DEADc"/>
    <property type="match status" value="1"/>
</dbReference>
<dbReference type="PROSITE" id="PS51192">
    <property type="entry name" value="HELICASE_ATP_BIND_1"/>
    <property type="match status" value="1"/>
</dbReference>
<evidence type="ECO:0000256" key="8">
    <source>
        <dbReference type="ARBA" id="ARBA00047984"/>
    </source>
</evidence>
<evidence type="ECO:0000256" key="1">
    <source>
        <dbReference type="ARBA" id="ARBA00012552"/>
    </source>
</evidence>
<feature type="coiled-coil region" evidence="12">
    <location>
        <begin position="372"/>
        <end position="414"/>
    </location>
</feature>
<name>A0A0R1YFP3_9LACO</name>
<evidence type="ECO:0000256" key="2">
    <source>
        <dbReference type="ARBA" id="ARBA00022490"/>
    </source>
</evidence>
<evidence type="ECO:0000256" key="7">
    <source>
        <dbReference type="ARBA" id="ARBA00038437"/>
    </source>
</evidence>
<dbReference type="GO" id="GO:0005524">
    <property type="term" value="F:ATP binding"/>
    <property type="evidence" value="ECO:0007669"/>
    <property type="project" value="UniProtKB-KW"/>
</dbReference>
<dbReference type="GO" id="GO:0016787">
    <property type="term" value="F:hydrolase activity"/>
    <property type="evidence" value="ECO:0007669"/>
    <property type="project" value="UniProtKB-KW"/>
</dbReference>
<protein>
    <recommendedName>
        <fullName evidence="9">ATP-dependent RNA helicase CshA</fullName>
        <ecNumber evidence="1">3.6.4.13</ecNumber>
    </recommendedName>
</protein>
<evidence type="ECO:0000259" key="14">
    <source>
        <dbReference type="PROSITE" id="PS51192"/>
    </source>
</evidence>
<dbReference type="CDD" id="cd18787">
    <property type="entry name" value="SF2_C_DEAD"/>
    <property type="match status" value="1"/>
</dbReference>
<dbReference type="PROSITE" id="PS00039">
    <property type="entry name" value="DEAD_ATP_HELICASE"/>
    <property type="match status" value="1"/>
</dbReference>
<dbReference type="Proteomes" id="UP000051223">
    <property type="component" value="Unassembled WGS sequence"/>
</dbReference>
<dbReference type="SMART" id="SM00490">
    <property type="entry name" value="HELICc"/>
    <property type="match status" value="1"/>
</dbReference>
<evidence type="ECO:0000256" key="11">
    <source>
        <dbReference type="RuleBase" id="RU000492"/>
    </source>
</evidence>
<evidence type="ECO:0000256" key="13">
    <source>
        <dbReference type="SAM" id="MobiDB-lite"/>
    </source>
</evidence>
<evidence type="ECO:0000256" key="10">
    <source>
        <dbReference type="PROSITE-ProRule" id="PRU00552"/>
    </source>
</evidence>
<dbReference type="RefSeq" id="WP_025080338.1">
    <property type="nucleotide sequence ID" value="NZ_AZGI01000005.1"/>
</dbReference>
<dbReference type="InterPro" id="IPR014001">
    <property type="entry name" value="Helicase_ATP-bd"/>
</dbReference>
<evidence type="ECO:0000256" key="6">
    <source>
        <dbReference type="ARBA" id="ARBA00022840"/>
    </source>
</evidence>